<keyword evidence="1" id="KW-0812">Transmembrane</keyword>
<proteinExistence type="predicted"/>
<feature type="transmembrane region" description="Helical" evidence="1">
    <location>
        <begin position="59"/>
        <end position="81"/>
    </location>
</feature>
<feature type="transmembrane region" description="Helical" evidence="1">
    <location>
        <begin position="30"/>
        <end position="53"/>
    </location>
</feature>
<sequence>MTAPVIDTVAVTTPESTASSRTEAKAADLLTFKIGMGIVAAVVFVMAVVGAVAGSSALLIASGLIGAASALTGVYTGVNLIDRAA</sequence>
<accession>A0ABT4I7F5</accession>
<reference evidence="2" key="1">
    <citation type="submission" date="2022-10" db="EMBL/GenBank/DDBJ databases">
        <title>Genome sequence of Actinomyces israelii ATCC 10048.</title>
        <authorList>
            <person name="Watt R.M."/>
            <person name="Tong W.M."/>
        </authorList>
    </citation>
    <scope>NUCLEOTIDE SEQUENCE</scope>
    <source>
        <strain evidence="2">ATCC 10048</strain>
    </source>
</reference>
<keyword evidence="3" id="KW-1185">Reference proteome</keyword>
<name>A0ABT4I7F5_9ACTO</name>
<gene>
    <name evidence="2" type="ORF">OHJ16_04485</name>
</gene>
<comment type="caution">
    <text evidence="2">The sequence shown here is derived from an EMBL/GenBank/DDBJ whole genome shotgun (WGS) entry which is preliminary data.</text>
</comment>
<organism evidence="2 3">
    <name type="scientific">Actinomyces israelii</name>
    <dbReference type="NCBI Taxonomy" id="1659"/>
    <lineage>
        <taxon>Bacteria</taxon>
        <taxon>Bacillati</taxon>
        <taxon>Actinomycetota</taxon>
        <taxon>Actinomycetes</taxon>
        <taxon>Actinomycetales</taxon>
        <taxon>Actinomycetaceae</taxon>
        <taxon>Actinomyces</taxon>
    </lineage>
</organism>
<dbReference type="EMBL" id="JAPTMY010000007">
    <property type="protein sequence ID" value="MCZ0857299.1"/>
    <property type="molecule type" value="Genomic_DNA"/>
</dbReference>
<dbReference type="RefSeq" id="WP_268916921.1">
    <property type="nucleotide sequence ID" value="NZ_CP124548.1"/>
</dbReference>
<evidence type="ECO:0000313" key="2">
    <source>
        <dbReference type="EMBL" id="MCZ0857299.1"/>
    </source>
</evidence>
<evidence type="ECO:0000313" key="3">
    <source>
        <dbReference type="Proteomes" id="UP001072034"/>
    </source>
</evidence>
<protein>
    <submittedName>
        <fullName evidence="2">Mandelate racemase</fullName>
    </submittedName>
</protein>
<keyword evidence="1" id="KW-0472">Membrane</keyword>
<evidence type="ECO:0000256" key="1">
    <source>
        <dbReference type="SAM" id="Phobius"/>
    </source>
</evidence>
<dbReference type="Proteomes" id="UP001072034">
    <property type="component" value="Unassembled WGS sequence"/>
</dbReference>
<keyword evidence="1" id="KW-1133">Transmembrane helix</keyword>